<name>A0A151U7C6_CAJCA</name>
<organism evidence="1 2">
    <name type="scientific">Cajanus cajan</name>
    <name type="common">Pigeon pea</name>
    <name type="synonym">Cajanus indicus</name>
    <dbReference type="NCBI Taxonomy" id="3821"/>
    <lineage>
        <taxon>Eukaryota</taxon>
        <taxon>Viridiplantae</taxon>
        <taxon>Streptophyta</taxon>
        <taxon>Embryophyta</taxon>
        <taxon>Tracheophyta</taxon>
        <taxon>Spermatophyta</taxon>
        <taxon>Magnoliopsida</taxon>
        <taxon>eudicotyledons</taxon>
        <taxon>Gunneridae</taxon>
        <taxon>Pentapetalae</taxon>
        <taxon>rosids</taxon>
        <taxon>fabids</taxon>
        <taxon>Fabales</taxon>
        <taxon>Fabaceae</taxon>
        <taxon>Papilionoideae</taxon>
        <taxon>50 kb inversion clade</taxon>
        <taxon>NPAAA clade</taxon>
        <taxon>indigoferoid/millettioid clade</taxon>
        <taxon>Phaseoleae</taxon>
        <taxon>Cajanus</taxon>
    </lineage>
</organism>
<protein>
    <submittedName>
        <fullName evidence="1">Retrovirus-related Pol polyprotein from transposon TNT 1-94</fullName>
    </submittedName>
</protein>
<dbReference type="OMA" id="RYMEEPR"/>
<keyword evidence="2" id="KW-1185">Reference proteome</keyword>
<dbReference type="PANTHER" id="PTHR11439">
    <property type="entry name" value="GAG-POL-RELATED RETROTRANSPOSON"/>
    <property type="match status" value="1"/>
</dbReference>
<accession>A0A151U7C6</accession>
<dbReference type="Gramene" id="C.cajan_07676.t">
    <property type="protein sequence ID" value="C.cajan_07676.t"/>
    <property type="gene ID" value="C.cajan_07676"/>
</dbReference>
<evidence type="ECO:0000313" key="2">
    <source>
        <dbReference type="Proteomes" id="UP000075243"/>
    </source>
</evidence>
<dbReference type="PANTHER" id="PTHR11439:SF517">
    <property type="entry name" value="CYSTEINE-RICH RLK (RECEPTOR-LIKE PROTEIN KINASE) 8"/>
    <property type="match status" value="1"/>
</dbReference>
<dbReference type="STRING" id="3821.A0A151U7C6"/>
<sequence>MLSVEIVSRYMEEPRYSHWKAVKRILRYIKGTQSYGLMFTKSDSFQLVGYSDSDWSGDIDDRRTASWTVQHATWLRNLLKELEISK</sequence>
<evidence type="ECO:0000313" key="1">
    <source>
        <dbReference type="EMBL" id="KYP75183.1"/>
    </source>
</evidence>
<dbReference type="AlphaFoldDB" id="A0A151U7C6"/>
<dbReference type="EMBL" id="CM003604">
    <property type="protein sequence ID" value="KYP75183.1"/>
    <property type="molecule type" value="Genomic_DNA"/>
</dbReference>
<dbReference type="Proteomes" id="UP000075243">
    <property type="component" value="Chromosome 2"/>
</dbReference>
<proteinExistence type="predicted"/>
<gene>
    <name evidence="1" type="ORF">KK1_007887</name>
</gene>
<reference evidence="1 2" key="1">
    <citation type="journal article" date="2012" name="Nat. Biotechnol.">
        <title>Draft genome sequence of pigeonpea (Cajanus cajan), an orphan legume crop of resource-poor farmers.</title>
        <authorList>
            <person name="Varshney R.K."/>
            <person name="Chen W."/>
            <person name="Li Y."/>
            <person name="Bharti A.K."/>
            <person name="Saxena R.K."/>
            <person name="Schlueter J.A."/>
            <person name="Donoghue M.T."/>
            <person name="Azam S."/>
            <person name="Fan G."/>
            <person name="Whaley A.M."/>
            <person name="Farmer A.D."/>
            <person name="Sheridan J."/>
            <person name="Iwata A."/>
            <person name="Tuteja R."/>
            <person name="Penmetsa R.V."/>
            <person name="Wu W."/>
            <person name="Upadhyaya H.D."/>
            <person name="Yang S.P."/>
            <person name="Shah T."/>
            <person name="Saxena K.B."/>
            <person name="Michael T."/>
            <person name="McCombie W.R."/>
            <person name="Yang B."/>
            <person name="Zhang G."/>
            <person name="Yang H."/>
            <person name="Wang J."/>
            <person name="Spillane C."/>
            <person name="Cook D.R."/>
            <person name="May G.D."/>
            <person name="Xu X."/>
            <person name="Jackson S.A."/>
        </authorList>
    </citation>
    <scope>NUCLEOTIDE SEQUENCE [LARGE SCALE GENOMIC DNA]</scope>
    <source>
        <strain evidence="2">cv. Asha</strain>
    </source>
</reference>